<dbReference type="GO" id="GO:0004222">
    <property type="term" value="F:metalloendopeptidase activity"/>
    <property type="evidence" value="ECO:0007669"/>
    <property type="project" value="UniProtKB-UniRule"/>
</dbReference>
<dbReference type="GO" id="GO:0006508">
    <property type="term" value="P:proteolysis"/>
    <property type="evidence" value="ECO:0007669"/>
    <property type="project" value="UniProtKB-UniRule"/>
</dbReference>
<feature type="propeptide" id="PRO_5039772636" evidence="4">
    <location>
        <begin position="1"/>
        <end position="17"/>
    </location>
</feature>
<comment type="similarity">
    <text evidence="4">Belongs to the peptidase A25 family.</text>
</comment>
<gene>
    <name evidence="4" type="primary">gpr</name>
    <name evidence="5" type="ORF">IAC55_00130</name>
</gene>
<comment type="subunit">
    <text evidence="4">Homotetramer.</text>
</comment>
<dbReference type="SUPFAM" id="SSF53163">
    <property type="entry name" value="HybD-like"/>
    <property type="match status" value="1"/>
</dbReference>
<comment type="PTM">
    <text evidence="4">Autoproteolytically processed. The inactive tetrameric zymogen termed p46 autoprocesses to a smaller form termed p41, which is active only during spore germination.</text>
</comment>
<feature type="chain" id="PRO_5039772635" description="Germination protease" evidence="4">
    <location>
        <begin position="18"/>
        <end position="333"/>
    </location>
</feature>
<reference evidence="5" key="1">
    <citation type="submission" date="2020-10" db="EMBL/GenBank/DDBJ databases">
        <authorList>
            <person name="Gilroy R."/>
        </authorList>
    </citation>
    <scope>NUCLEOTIDE SEQUENCE</scope>
    <source>
        <strain evidence="5">F6-4510</strain>
    </source>
</reference>
<proteinExistence type="inferred from homology"/>
<organism evidence="5 6">
    <name type="scientific">Candidatus Fimicola merdigallinarum</name>
    <dbReference type="NCBI Taxonomy" id="2840819"/>
    <lineage>
        <taxon>Bacteria</taxon>
        <taxon>Bacillati</taxon>
        <taxon>Bacillota</taxon>
        <taxon>Clostridia</taxon>
        <taxon>Lachnospirales</taxon>
        <taxon>Lachnospiraceae</taxon>
        <taxon>Lachnospiraceae incertae sedis</taxon>
        <taxon>Candidatus Fimicola</taxon>
    </lineage>
</organism>
<accession>A0A9D9DWF1</accession>
<evidence type="ECO:0000256" key="4">
    <source>
        <dbReference type="HAMAP-Rule" id="MF_00626"/>
    </source>
</evidence>
<dbReference type="Pfam" id="PF03418">
    <property type="entry name" value="Peptidase_A25"/>
    <property type="match status" value="1"/>
</dbReference>
<dbReference type="InterPro" id="IPR023430">
    <property type="entry name" value="Pept_HybD-like_dom_sf"/>
</dbReference>
<dbReference type="PIRSF" id="PIRSF019549">
    <property type="entry name" value="Peptidase_A25"/>
    <property type="match status" value="1"/>
</dbReference>
<dbReference type="Gene3D" id="3.40.50.1450">
    <property type="entry name" value="HybD-like"/>
    <property type="match status" value="1"/>
</dbReference>
<dbReference type="EC" id="3.4.24.78" evidence="4"/>
<comment type="function">
    <text evidence="4">Initiates the rapid degradation of small, acid-soluble proteins during spore germination.</text>
</comment>
<dbReference type="GO" id="GO:0009847">
    <property type="term" value="P:spore germination"/>
    <property type="evidence" value="ECO:0007669"/>
    <property type="project" value="UniProtKB-UniRule"/>
</dbReference>
<dbReference type="InterPro" id="IPR005080">
    <property type="entry name" value="Peptidase_A25"/>
</dbReference>
<evidence type="ECO:0000256" key="3">
    <source>
        <dbReference type="ARBA" id="ARBA00023145"/>
    </source>
</evidence>
<name>A0A9D9DWF1_9FIRM</name>
<dbReference type="Proteomes" id="UP000823611">
    <property type="component" value="Unassembled WGS sequence"/>
</dbReference>
<evidence type="ECO:0000313" key="5">
    <source>
        <dbReference type="EMBL" id="MBO8433711.1"/>
    </source>
</evidence>
<dbReference type="EMBL" id="JADIMX010000004">
    <property type="protein sequence ID" value="MBO8433711.1"/>
    <property type="molecule type" value="Genomic_DNA"/>
</dbReference>
<reference evidence="5" key="2">
    <citation type="journal article" date="2021" name="PeerJ">
        <title>Extensive microbial diversity within the chicken gut microbiome revealed by metagenomics and culture.</title>
        <authorList>
            <person name="Gilroy R."/>
            <person name="Ravi A."/>
            <person name="Getino M."/>
            <person name="Pursley I."/>
            <person name="Horton D.L."/>
            <person name="Alikhan N.F."/>
            <person name="Baker D."/>
            <person name="Gharbi K."/>
            <person name="Hall N."/>
            <person name="Watson M."/>
            <person name="Adriaenssens E.M."/>
            <person name="Foster-Nyarko E."/>
            <person name="Jarju S."/>
            <person name="Secka A."/>
            <person name="Antonio M."/>
            <person name="Oren A."/>
            <person name="Chaudhuri R.R."/>
            <person name="La Ragione R."/>
            <person name="Hildebrand F."/>
            <person name="Pallen M.J."/>
        </authorList>
    </citation>
    <scope>NUCLEOTIDE SEQUENCE</scope>
    <source>
        <strain evidence="5">F6-4510</strain>
    </source>
</reference>
<evidence type="ECO:0000313" key="6">
    <source>
        <dbReference type="Proteomes" id="UP000823611"/>
    </source>
</evidence>
<sequence>MEKDKVNLNIRQSIRTDLAIEARENIDSKEVDGVKTIQKDYKSCTITHVEILNENGSETLGKPIGNYITIESTKMRENDIESHEDIIKKCSEYIKKLIDMNDVKPKNTLVVGLGNRYVTPDALGPKTVSKVLVTRHIMDTVSDDINGSVSPVCAVSPGVMGVTGIETGDIIKGITERIKPDLIIAIDALAARRFSRINATIQMSDIGIIPGAGVGNKRMALNKETLGVPVIAIGVPTVVDAGTLVNDTMDRILGQMIEYAEEGTDIYKTLQSLDHEEKYKLITDILTPYAENMFVTPKEVDAVIDRLSNIIGNAINISLHDGITTEDINRYKY</sequence>
<dbReference type="NCBIfam" id="TIGR01441">
    <property type="entry name" value="GPR"/>
    <property type="match status" value="1"/>
</dbReference>
<keyword evidence="2 4" id="KW-0378">Hydrolase</keyword>
<comment type="catalytic activity">
    <reaction evidence="4">
        <text>Endopeptidase action with P4 Glu or Asp, P1 preferably Glu &gt; Asp, P1' hydrophobic and P2' Ala.</text>
        <dbReference type="EC" id="3.4.24.78"/>
    </reaction>
</comment>
<comment type="caution">
    <text evidence="5">The sequence shown here is derived from an EMBL/GenBank/DDBJ whole genome shotgun (WGS) entry which is preliminary data.</text>
</comment>
<dbReference type="AlphaFoldDB" id="A0A9D9DWF1"/>
<evidence type="ECO:0000256" key="2">
    <source>
        <dbReference type="ARBA" id="ARBA00022801"/>
    </source>
</evidence>
<dbReference type="HAMAP" id="MF_00626">
    <property type="entry name" value="Germination_prot"/>
    <property type="match status" value="1"/>
</dbReference>
<protein>
    <recommendedName>
        <fullName evidence="4">Germination protease</fullName>
        <ecNumber evidence="4">3.4.24.78</ecNumber>
    </recommendedName>
    <alternativeName>
        <fullName evidence="4">GPR endopeptidase</fullName>
    </alternativeName>
    <alternativeName>
        <fullName evidence="4">Germination proteinase</fullName>
    </alternativeName>
    <alternativeName>
        <fullName evidence="4">Spore protease</fullName>
    </alternativeName>
</protein>
<evidence type="ECO:0000256" key="1">
    <source>
        <dbReference type="ARBA" id="ARBA00022670"/>
    </source>
</evidence>
<keyword evidence="3 4" id="KW-0865">Zymogen</keyword>
<keyword evidence="1 4" id="KW-0645">Protease</keyword>